<reference evidence="5" key="1">
    <citation type="submission" date="2024-07" db="EMBL/GenBank/DDBJ databases">
        <title>Two chromosome-level genome assemblies of Korean endemic species Abeliophyllum distichum and Forsythia ovata (Oleaceae).</title>
        <authorList>
            <person name="Jang H."/>
        </authorList>
    </citation>
    <scope>NUCLEOTIDE SEQUENCE [LARGE SCALE GENOMIC DNA]</scope>
</reference>
<evidence type="ECO:0000313" key="5">
    <source>
        <dbReference type="Proteomes" id="UP001604336"/>
    </source>
</evidence>
<dbReference type="InterPro" id="IPR036291">
    <property type="entry name" value="NAD(P)-bd_dom_sf"/>
</dbReference>
<protein>
    <submittedName>
        <fullName evidence="4">Glyoxylate/hydroxypyruvate reductase HPR3</fullName>
    </submittedName>
</protein>
<dbReference type="Proteomes" id="UP001604336">
    <property type="component" value="Unassembled WGS sequence"/>
</dbReference>
<proteinExistence type="predicted"/>
<dbReference type="PANTHER" id="PTHR10996">
    <property type="entry name" value="2-HYDROXYACID DEHYDROGENASE-RELATED"/>
    <property type="match status" value="1"/>
</dbReference>
<evidence type="ECO:0000259" key="3">
    <source>
        <dbReference type="Pfam" id="PF02826"/>
    </source>
</evidence>
<evidence type="ECO:0000313" key="4">
    <source>
        <dbReference type="EMBL" id="KAL2516964.1"/>
    </source>
</evidence>
<evidence type="ECO:0000256" key="1">
    <source>
        <dbReference type="ARBA" id="ARBA00023002"/>
    </source>
</evidence>
<dbReference type="EMBL" id="JBFOLK010000004">
    <property type="protein sequence ID" value="KAL2516964.1"/>
    <property type="molecule type" value="Genomic_DNA"/>
</dbReference>
<dbReference type="SUPFAM" id="SSF51735">
    <property type="entry name" value="NAD(P)-binding Rossmann-fold domains"/>
    <property type="match status" value="1"/>
</dbReference>
<keyword evidence="5" id="KW-1185">Reference proteome</keyword>
<keyword evidence="1" id="KW-0560">Oxidoreductase</keyword>
<feature type="compositionally biased region" description="Polar residues" evidence="2">
    <location>
        <begin position="1"/>
        <end position="10"/>
    </location>
</feature>
<comment type="caution">
    <text evidence="4">The sequence shown here is derived from an EMBL/GenBank/DDBJ whole genome shotgun (WGS) entry which is preliminary data.</text>
</comment>
<dbReference type="InterPro" id="IPR006140">
    <property type="entry name" value="D-isomer_DH_NAD-bd"/>
</dbReference>
<feature type="region of interest" description="Disordered" evidence="2">
    <location>
        <begin position="1"/>
        <end position="29"/>
    </location>
</feature>
<dbReference type="PANTHER" id="PTHR10996:SF268">
    <property type="entry name" value="GLYOXYLATE_HYDROXYPYRUVATE REDUCTASE HPR3"/>
    <property type="match status" value="1"/>
</dbReference>
<dbReference type="GO" id="GO:0016491">
    <property type="term" value="F:oxidoreductase activity"/>
    <property type="evidence" value="ECO:0007669"/>
    <property type="project" value="UniProtKB-KW"/>
</dbReference>
<accession>A0ABD1TW57</accession>
<gene>
    <name evidence="4" type="ORF">Adt_13211</name>
</gene>
<feature type="compositionally biased region" description="Pro residues" evidence="2">
    <location>
        <begin position="14"/>
        <end position="25"/>
    </location>
</feature>
<name>A0ABD1TW57_9LAMI</name>
<dbReference type="Pfam" id="PF02826">
    <property type="entry name" value="2-Hacid_dh_C"/>
    <property type="match status" value="1"/>
</dbReference>
<organism evidence="4 5">
    <name type="scientific">Abeliophyllum distichum</name>
    <dbReference type="NCBI Taxonomy" id="126358"/>
    <lineage>
        <taxon>Eukaryota</taxon>
        <taxon>Viridiplantae</taxon>
        <taxon>Streptophyta</taxon>
        <taxon>Embryophyta</taxon>
        <taxon>Tracheophyta</taxon>
        <taxon>Spermatophyta</taxon>
        <taxon>Magnoliopsida</taxon>
        <taxon>eudicotyledons</taxon>
        <taxon>Gunneridae</taxon>
        <taxon>Pentapetalae</taxon>
        <taxon>asterids</taxon>
        <taxon>lamiids</taxon>
        <taxon>Lamiales</taxon>
        <taxon>Oleaceae</taxon>
        <taxon>Forsythieae</taxon>
        <taxon>Abeliophyllum</taxon>
    </lineage>
</organism>
<dbReference type="InterPro" id="IPR050223">
    <property type="entry name" value="D-isomer_2-hydroxyacid_DH"/>
</dbReference>
<dbReference type="AlphaFoldDB" id="A0ABD1TW57"/>
<sequence length="114" mass="12392">MPNIPFNTCRSIAPKPPRGALPPRPQHPDRAGALIDEKEFVQLFVQGGIGGAGLDVFENESHVPAELLALDNVLLSPHRAIMTPESFAAVQELVLSNLEAFFSNKPLQAQIELE</sequence>
<dbReference type="Gene3D" id="3.40.50.720">
    <property type="entry name" value="NAD(P)-binding Rossmann-like Domain"/>
    <property type="match status" value="2"/>
</dbReference>
<feature type="domain" description="D-isomer specific 2-hydroxyacid dehydrogenase NAD-binding" evidence="3">
    <location>
        <begin position="32"/>
        <end position="80"/>
    </location>
</feature>
<evidence type="ECO:0000256" key="2">
    <source>
        <dbReference type="SAM" id="MobiDB-lite"/>
    </source>
</evidence>